<dbReference type="InterPro" id="IPR009619">
    <property type="entry name" value="CrgA"/>
</dbReference>
<accession>A0A6N2RZL2</accession>
<comment type="subcellular location">
    <subcellularLocation>
        <location evidence="7">Cell membrane</location>
        <topology evidence="7">Multi-pass membrane protein</topology>
    </subcellularLocation>
</comment>
<evidence type="ECO:0000256" key="2">
    <source>
        <dbReference type="ARBA" id="ARBA00022618"/>
    </source>
</evidence>
<evidence type="ECO:0000256" key="5">
    <source>
        <dbReference type="ARBA" id="ARBA00023136"/>
    </source>
</evidence>
<evidence type="ECO:0000313" key="9">
    <source>
        <dbReference type="EMBL" id="VYS85929.1"/>
    </source>
</evidence>
<evidence type="ECO:0000256" key="3">
    <source>
        <dbReference type="ARBA" id="ARBA00022692"/>
    </source>
</evidence>
<keyword evidence="3 7" id="KW-0812">Transmembrane</keyword>
<keyword evidence="2 7" id="KW-0132">Cell division</keyword>
<dbReference type="Pfam" id="PF06781">
    <property type="entry name" value="CrgA"/>
    <property type="match status" value="1"/>
</dbReference>
<keyword evidence="5 7" id="KW-0472">Membrane</keyword>
<feature type="transmembrane region" description="Helical" evidence="7">
    <location>
        <begin position="84"/>
        <end position="106"/>
    </location>
</feature>
<dbReference type="GO" id="GO:0005886">
    <property type="term" value="C:plasma membrane"/>
    <property type="evidence" value="ECO:0007669"/>
    <property type="project" value="UniProtKB-SubCell"/>
</dbReference>
<keyword evidence="1 7" id="KW-1003">Cell membrane</keyword>
<gene>
    <name evidence="7 9" type="primary">crgA</name>
    <name evidence="9" type="ORF">AOLFYP35_00589</name>
</gene>
<feature type="region of interest" description="Disordered" evidence="8">
    <location>
        <begin position="1"/>
        <end position="71"/>
    </location>
</feature>
<name>A0A6N2RZL2_9ACTO</name>
<comment type="function">
    <text evidence="7">Involved in cell division.</text>
</comment>
<keyword evidence="4 7" id="KW-1133">Transmembrane helix</keyword>
<dbReference type="AlphaFoldDB" id="A0A6N2RZL2"/>
<proteinExistence type="inferred from homology"/>
<evidence type="ECO:0000256" key="6">
    <source>
        <dbReference type="ARBA" id="ARBA00023306"/>
    </source>
</evidence>
<evidence type="ECO:0000256" key="4">
    <source>
        <dbReference type="ARBA" id="ARBA00022989"/>
    </source>
</evidence>
<sequence>MAEPKKSEEREEEKKDAQTEERSEKREERHAHEDEKKDSKREEHGKRSSSKKRDHESRVEKRAKAESENEIHAWTDGIPLSPVWWAPVFTTLMIVGLLWIVVFYISGATYPIPKIGQWNLAVGGGIAFVGFLMTMRWR</sequence>
<keyword evidence="6 7" id="KW-0131">Cell cycle</keyword>
<reference evidence="9" key="1">
    <citation type="submission" date="2019-11" db="EMBL/GenBank/DDBJ databases">
        <authorList>
            <person name="Feng L."/>
        </authorList>
    </citation>
    <scope>NUCLEOTIDE SEQUENCE</scope>
    <source>
        <strain evidence="9">AodontolyticusLFYP35</strain>
    </source>
</reference>
<dbReference type="EMBL" id="CACRSM010000002">
    <property type="protein sequence ID" value="VYS85929.1"/>
    <property type="molecule type" value="Genomic_DNA"/>
</dbReference>
<dbReference type="HAMAP" id="MF_00631">
    <property type="entry name" value="CrgA"/>
    <property type="match status" value="1"/>
</dbReference>
<feature type="transmembrane region" description="Helical" evidence="7">
    <location>
        <begin position="118"/>
        <end position="137"/>
    </location>
</feature>
<evidence type="ECO:0000256" key="1">
    <source>
        <dbReference type="ARBA" id="ARBA00022475"/>
    </source>
</evidence>
<evidence type="ECO:0000256" key="7">
    <source>
        <dbReference type="HAMAP-Rule" id="MF_00631"/>
    </source>
</evidence>
<protein>
    <recommendedName>
        <fullName evidence="7">Cell division protein CrgA</fullName>
    </recommendedName>
</protein>
<organism evidence="9">
    <name type="scientific">Schaalia odontolytica</name>
    <dbReference type="NCBI Taxonomy" id="1660"/>
    <lineage>
        <taxon>Bacteria</taxon>
        <taxon>Bacillati</taxon>
        <taxon>Actinomycetota</taxon>
        <taxon>Actinomycetes</taxon>
        <taxon>Actinomycetales</taxon>
        <taxon>Actinomycetaceae</taxon>
        <taxon>Schaalia</taxon>
    </lineage>
</organism>
<evidence type="ECO:0000256" key="8">
    <source>
        <dbReference type="SAM" id="MobiDB-lite"/>
    </source>
</evidence>
<dbReference type="GO" id="GO:0051301">
    <property type="term" value="P:cell division"/>
    <property type="evidence" value="ECO:0007669"/>
    <property type="project" value="UniProtKB-UniRule"/>
</dbReference>
<comment type="similarity">
    <text evidence="7">Belongs to the CrgA family.</text>
</comment>